<proteinExistence type="predicted"/>
<gene>
    <name evidence="4" type="ORF">ABMA27_016579</name>
</gene>
<feature type="compositionally biased region" description="Polar residues" evidence="2">
    <location>
        <begin position="482"/>
        <end position="499"/>
    </location>
</feature>
<dbReference type="Proteomes" id="UP001549920">
    <property type="component" value="Unassembled WGS sequence"/>
</dbReference>
<accession>A0ABR3I2T4</accession>
<evidence type="ECO:0000259" key="3">
    <source>
        <dbReference type="PROSITE" id="PS50105"/>
    </source>
</evidence>
<feature type="region of interest" description="Disordered" evidence="2">
    <location>
        <begin position="420"/>
        <end position="459"/>
    </location>
</feature>
<name>A0ABR3I2T4_LOXSC</name>
<keyword evidence="1" id="KW-0175">Coiled coil</keyword>
<evidence type="ECO:0000256" key="1">
    <source>
        <dbReference type="SAM" id="Coils"/>
    </source>
</evidence>
<feature type="coiled-coil region" evidence="1">
    <location>
        <begin position="274"/>
        <end position="361"/>
    </location>
</feature>
<dbReference type="Pfam" id="PF07647">
    <property type="entry name" value="SAM_2"/>
    <property type="match status" value="1"/>
</dbReference>
<evidence type="ECO:0000313" key="4">
    <source>
        <dbReference type="EMBL" id="KAL0883120.1"/>
    </source>
</evidence>
<organism evidence="4 5">
    <name type="scientific">Loxostege sticticalis</name>
    <name type="common">Beet webworm moth</name>
    <dbReference type="NCBI Taxonomy" id="481309"/>
    <lineage>
        <taxon>Eukaryota</taxon>
        <taxon>Metazoa</taxon>
        <taxon>Ecdysozoa</taxon>
        <taxon>Arthropoda</taxon>
        <taxon>Hexapoda</taxon>
        <taxon>Insecta</taxon>
        <taxon>Pterygota</taxon>
        <taxon>Neoptera</taxon>
        <taxon>Endopterygota</taxon>
        <taxon>Lepidoptera</taxon>
        <taxon>Glossata</taxon>
        <taxon>Ditrysia</taxon>
        <taxon>Pyraloidea</taxon>
        <taxon>Crambidae</taxon>
        <taxon>Pyraustinae</taxon>
        <taxon>Loxostege</taxon>
    </lineage>
</organism>
<dbReference type="CDD" id="cd09567">
    <property type="entry name" value="SAM_kazrin_repeat2"/>
    <property type="match status" value="1"/>
</dbReference>
<dbReference type="PANTHER" id="PTHR12776">
    <property type="entry name" value="KAZRIN-RELATED"/>
    <property type="match status" value="1"/>
</dbReference>
<feature type="compositionally biased region" description="Basic and acidic residues" evidence="2">
    <location>
        <begin position="50"/>
        <end position="84"/>
    </location>
</feature>
<feature type="region of interest" description="Disordered" evidence="2">
    <location>
        <begin position="26"/>
        <end position="210"/>
    </location>
</feature>
<evidence type="ECO:0000256" key="2">
    <source>
        <dbReference type="SAM" id="MobiDB-lite"/>
    </source>
</evidence>
<dbReference type="PANTHER" id="PTHR12776:SF1">
    <property type="entry name" value="KAZRIN"/>
    <property type="match status" value="1"/>
</dbReference>
<dbReference type="Gene3D" id="1.10.150.50">
    <property type="entry name" value="Transcription Factor, Ets-1"/>
    <property type="match status" value="3"/>
</dbReference>
<feature type="region of interest" description="Disordered" evidence="2">
    <location>
        <begin position="482"/>
        <end position="501"/>
    </location>
</feature>
<dbReference type="PROSITE" id="PS50105">
    <property type="entry name" value="SAM_DOMAIN"/>
    <property type="match status" value="2"/>
</dbReference>
<dbReference type="SMART" id="SM00454">
    <property type="entry name" value="SAM"/>
    <property type="match status" value="3"/>
</dbReference>
<dbReference type="InterPro" id="IPR037614">
    <property type="entry name" value="Kazrin"/>
</dbReference>
<dbReference type="Pfam" id="PF25986">
    <property type="entry name" value="Kazrin"/>
    <property type="match status" value="1"/>
</dbReference>
<sequence>MALVRRILGDAQAKLRKMVDEQVSVGARVEADSEPEPADPLITPATSALERSDLDPRPIPPERRLLIGTLDKRNGSLNGDKDGTLNRTTRLSIRNGKDNPFIDDDNKENQANGKLESPVKWSTQNGSDSGTYAEIGTGGTSNTSERNVLDPADSSEEEVPLPDATSPGRSSDGPEPRADITATLDGEAASPGGRSDRSRQEEVPASPGMLTAAQLARRLRLENERLQAELTRVRRLLVAAAERGEAGTALIERAKGEGGQDAPALDPQQLEKELLLAREAVNSLKADKKRLKAEKFDLLNQMKQLYATLEDKEKELRDFIRNYEQMRSRGGASSALGAERAERERERAALLRHARDEAERSLQLAAALSARDTQLRHAREQLFEARRQLQAAGCLSEGESVASLGIGPPMMLGGPSGMIGDRGSCSADSGVRGSSDGGATSVCGGNLSDSTAEGAPPTIDTYDTDAISLVSSAHHIYQLSTPRDCSPTLSPHNSASPFTRSIDAGSLSRSVEQLSSPGECEAALVGGMRTRAGGGKGGRGRGSAWGSISRVFARSRHRTKSGSAATSGHESEPVYAGTGSTARAWSPLGSEAALREAASLPLSRWRAPAIIAWLELALGMPQYAAAVADNVKSGKVLLELTDADLEVGLGITQPMHRKKLRLAIEERRRPDLVRNPSIGQLTHAWVAAEWLPDLGLSQYAESFLASLVDARMLDTISKKELEKYLGVTRKFHQASIVHGIHLLRIMKYDRQALAVRRHQCENVDADPLVWTNQRFMRWAHNIDLGEFAENLKDSGVHGGLVVLEPSFTGETMATALGIPPSKSIIRRHLVAEFDALVIPARYTIFCQVEELQVEAARASMLSTKQR</sequence>
<comment type="caution">
    <text evidence="4">The sequence shown here is derived from an EMBL/GenBank/DDBJ whole genome shotgun (WGS) entry which is preliminary data.</text>
</comment>
<dbReference type="InterPro" id="IPR001660">
    <property type="entry name" value="SAM"/>
</dbReference>
<dbReference type="InterPro" id="IPR059089">
    <property type="entry name" value="Kazrin_N"/>
</dbReference>
<dbReference type="InterPro" id="IPR013761">
    <property type="entry name" value="SAM/pointed_sf"/>
</dbReference>
<keyword evidence="5" id="KW-1185">Reference proteome</keyword>
<evidence type="ECO:0000313" key="5">
    <source>
        <dbReference type="Proteomes" id="UP001549920"/>
    </source>
</evidence>
<dbReference type="InterPro" id="IPR037615">
    <property type="entry name" value="Kazrin_SAM_rpt_2"/>
</dbReference>
<dbReference type="EMBL" id="JBEUOH010000009">
    <property type="protein sequence ID" value="KAL0883120.1"/>
    <property type="molecule type" value="Genomic_DNA"/>
</dbReference>
<feature type="domain" description="SAM" evidence="3">
    <location>
        <begin position="605"/>
        <end position="670"/>
    </location>
</feature>
<dbReference type="SUPFAM" id="SSF47769">
    <property type="entry name" value="SAM/Pointed domain"/>
    <property type="match status" value="2"/>
</dbReference>
<feature type="compositionally biased region" description="Polar residues" evidence="2">
    <location>
        <begin position="120"/>
        <end position="130"/>
    </location>
</feature>
<protein>
    <recommendedName>
        <fullName evidence="3">SAM domain-containing protein</fullName>
    </recommendedName>
</protein>
<feature type="region of interest" description="Disordered" evidence="2">
    <location>
        <begin position="554"/>
        <end position="579"/>
    </location>
</feature>
<feature type="domain" description="SAM" evidence="3">
    <location>
        <begin position="688"/>
        <end position="746"/>
    </location>
</feature>
<dbReference type="Pfam" id="PF00536">
    <property type="entry name" value="SAM_1"/>
    <property type="match status" value="2"/>
</dbReference>
<dbReference type="InterPro" id="IPR037616">
    <property type="entry name" value="Kazrin_SAM_rpt_3"/>
</dbReference>
<reference evidence="4 5" key="1">
    <citation type="submission" date="2024-06" db="EMBL/GenBank/DDBJ databases">
        <title>A chromosome-level genome assembly of beet webworm, Loxostege sticticalis.</title>
        <authorList>
            <person name="Zhang Y."/>
        </authorList>
    </citation>
    <scope>NUCLEOTIDE SEQUENCE [LARGE SCALE GENOMIC DNA]</scope>
    <source>
        <strain evidence="4">AQ026</strain>
        <tissue evidence="4">Whole body</tissue>
    </source>
</reference>
<dbReference type="CDD" id="cd09570">
    <property type="entry name" value="SAM_kazrin_repeat3"/>
    <property type="match status" value="1"/>
</dbReference>